<dbReference type="PROSITE" id="PS50102">
    <property type="entry name" value="RRM"/>
    <property type="match status" value="1"/>
</dbReference>
<accession>K8EGV8</accession>
<protein>
    <recommendedName>
        <fullName evidence="3">RRM domain-containing protein</fullName>
    </recommendedName>
</protein>
<feature type="compositionally biased region" description="Basic residues" evidence="2">
    <location>
        <begin position="14"/>
        <end position="29"/>
    </location>
</feature>
<feature type="region of interest" description="Disordered" evidence="2">
    <location>
        <begin position="1"/>
        <end position="72"/>
    </location>
</feature>
<dbReference type="RefSeq" id="XP_007512666.1">
    <property type="nucleotide sequence ID" value="XM_007512604.1"/>
</dbReference>
<evidence type="ECO:0000313" key="4">
    <source>
        <dbReference type="EMBL" id="CCO17266.1"/>
    </source>
</evidence>
<dbReference type="InterPro" id="IPR000504">
    <property type="entry name" value="RRM_dom"/>
</dbReference>
<sequence>MNEFEELATEKSKEKHKREKKLKKEKKTKREREEDDGADGEDERRKKRKEKKRDKNDDDKKTNNNDKKNGEMHTLFFGQMPFDTKAKDIAPWLKANLNRQGCGRDVGQIRMAGGDGEGTPGKQKKFKGFAFVDFTTAKAAKKAMKLHDTLFRGRPVTVERCERKTYQEPKSVRRAKKEEGKEVNTKEEGKTKREGLKVLTAPDDVEVVIKHACENSEGTLRESDFDDRLKSFLGLLPRDVCEKAANEIRKFTTNKNKKEVKNKGAFYMGIVRKISNACWQKKAAKDSMEEKIE</sequence>
<feature type="domain" description="RRM" evidence="3">
    <location>
        <begin position="73"/>
        <end position="163"/>
    </location>
</feature>
<reference evidence="4 5" key="1">
    <citation type="submission" date="2011-10" db="EMBL/GenBank/DDBJ databases">
        <authorList>
            <person name="Genoscope - CEA"/>
        </authorList>
    </citation>
    <scope>NUCLEOTIDE SEQUENCE [LARGE SCALE GENOMIC DNA]</scope>
    <source>
        <strain evidence="4 5">RCC 1105</strain>
    </source>
</reference>
<feature type="region of interest" description="Disordered" evidence="2">
    <location>
        <begin position="168"/>
        <end position="189"/>
    </location>
</feature>
<dbReference type="STRING" id="41875.K8EGV8"/>
<keyword evidence="1" id="KW-0694">RNA-binding</keyword>
<evidence type="ECO:0000313" key="5">
    <source>
        <dbReference type="Proteomes" id="UP000198341"/>
    </source>
</evidence>
<dbReference type="KEGG" id="bpg:Bathy06g02220"/>
<dbReference type="Gene3D" id="3.30.70.330">
    <property type="match status" value="1"/>
</dbReference>
<dbReference type="OrthoDB" id="1895276at2759"/>
<dbReference type="GeneID" id="19015202"/>
<dbReference type="InterPro" id="IPR035979">
    <property type="entry name" value="RBD_domain_sf"/>
</dbReference>
<keyword evidence="5" id="KW-1185">Reference proteome</keyword>
<proteinExistence type="predicted"/>
<organism evidence="4 5">
    <name type="scientific">Bathycoccus prasinos</name>
    <dbReference type="NCBI Taxonomy" id="41875"/>
    <lineage>
        <taxon>Eukaryota</taxon>
        <taxon>Viridiplantae</taxon>
        <taxon>Chlorophyta</taxon>
        <taxon>Mamiellophyceae</taxon>
        <taxon>Mamiellales</taxon>
        <taxon>Bathycoccaceae</taxon>
        <taxon>Bathycoccus</taxon>
    </lineage>
</organism>
<dbReference type="SUPFAM" id="SSF54928">
    <property type="entry name" value="RNA-binding domain, RBD"/>
    <property type="match status" value="1"/>
</dbReference>
<dbReference type="InterPro" id="IPR012677">
    <property type="entry name" value="Nucleotide-bd_a/b_plait_sf"/>
</dbReference>
<dbReference type="EMBL" id="FO082273">
    <property type="protein sequence ID" value="CCO17266.1"/>
    <property type="molecule type" value="Genomic_DNA"/>
</dbReference>
<dbReference type="GO" id="GO:0003723">
    <property type="term" value="F:RNA binding"/>
    <property type="evidence" value="ECO:0007669"/>
    <property type="project" value="UniProtKB-UniRule"/>
</dbReference>
<dbReference type="AlphaFoldDB" id="K8EGV8"/>
<evidence type="ECO:0000256" key="1">
    <source>
        <dbReference type="PROSITE-ProRule" id="PRU00176"/>
    </source>
</evidence>
<name>K8EGV8_9CHLO</name>
<gene>
    <name evidence="4" type="ORF">Bathy06g02220</name>
</gene>
<feature type="compositionally biased region" description="Basic and acidic residues" evidence="2">
    <location>
        <begin position="53"/>
        <end position="71"/>
    </location>
</feature>
<evidence type="ECO:0000259" key="3">
    <source>
        <dbReference type="PROSITE" id="PS50102"/>
    </source>
</evidence>
<dbReference type="SMART" id="SM00360">
    <property type="entry name" value="RRM"/>
    <property type="match status" value="1"/>
</dbReference>
<dbReference type="Proteomes" id="UP000198341">
    <property type="component" value="Chromosome 6"/>
</dbReference>
<dbReference type="Pfam" id="PF00076">
    <property type="entry name" value="RRM_1"/>
    <property type="match status" value="1"/>
</dbReference>
<evidence type="ECO:0000256" key="2">
    <source>
        <dbReference type="SAM" id="MobiDB-lite"/>
    </source>
</evidence>